<evidence type="ECO:0000313" key="1">
    <source>
        <dbReference type="EMBL" id="QHT05775.1"/>
    </source>
</evidence>
<reference evidence="1" key="1">
    <citation type="journal article" date="2020" name="Nature">
        <title>Giant virus diversity and host interactions through global metagenomics.</title>
        <authorList>
            <person name="Schulz F."/>
            <person name="Roux S."/>
            <person name="Paez-Espino D."/>
            <person name="Jungbluth S."/>
            <person name="Walsh D.A."/>
            <person name="Denef V.J."/>
            <person name="McMahon K.D."/>
            <person name="Konstantinidis K.T."/>
            <person name="Eloe-Fadrosh E.A."/>
            <person name="Kyrpides N.C."/>
            <person name="Woyke T."/>
        </authorList>
    </citation>
    <scope>NUCLEOTIDE SEQUENCE</scope>
    <source>
        <strain evidence="1">GVMAG-M-3300021389-45</strain>
    </source>
</reference>
<organism evidence="1">
    <name type="scientific">viral metagenome</name>
    <dbReference type="NCBI Taxonomy" id="1070528"/>
    <lineage>
        <taxon>unclassified sequences</taxon>
        <taxon>metagenomes</taxon>
        <taxon>organismal metagenomes</taxon>
    </lineage>
</organism>
<name>A0A6C0CQN7_9ZZZZ</name>
<dbReference type="EMBL" id="MN739459">
    <property type="protein sequence ID" value="QHT05775.1"/>
    <property type="molecule type" value="Genomic_DNA"/>
</dbReference>
<sequence>MGVCSTGRSTQKYSSGGSLTLQDVLENGNVTTIGIQTPNPIISNTLTLSGVSKGDILYAPQDGVIQTLSIGPTNNVLTVTSQSLGTLSWEPPQGTGGGGGGGNLEGVTLAGAFTNQTVLFQHPTTGFTVSSNAVVTGNVTADYFTGDGSNITGIPQLSVVTQLRTDVDSNTLRINNLELANTVQEGLIDDLTSNLTSNVARISDLETATIVSSSSGITGLHTGDILYASSVNTLERLPIGTTGLVLKVDNGLPSWGSVGGAGSLWSQDAAKLYYTGGPVGIGNTAALTNQTLQVGSNVSISDTGADKLSVTGNVYISKNLTVADDINANEVHARKFFVKNVEVVAERPVKHI</sequence>
<accession>A0A6C0CQN7</accession>
<proteinExistence type="predicted"/>
<dbReference type="AlphaFoldDB" id="A0A6C0CQN7"/>
<protein>
    <submittedName>
        <fullName evidence="1">Uncharacterized protein</fullName>
    </submittedName>
</protein>